<proteinExistence type="predicted"/>
<name>A0A8B6HC05_MYTGA</name>
<evidence type="ECO:0000313" key="4">
    <source>
        <dbReference type="Proteomes" id="UP000596742"/>
    </source>
</evidence>
<evidence type="ECO:0000313" key="3">
    <source>
        <dbReference type="EMBL" id="VDI76682.1"/>
    </source>
</evidence>
<dbReference type="SUPFAM" id="SSF103657">
    <property type="entry name" value="BAR/IMD domain-like"/>
    <property type="match status" value="1"/>
</dbReference>
<dbReference type="AlphaFoldDB" id="A0A8B6HC05"/>
<comment type="caution">
    <text evidence="3">The sequence shown here is derived from an EMBL/GenBank/DDBJ whole genome shotgun (WGS) entry which is preliminary data.</text>
</comment>
<evidence type="ECO:0000256" key="1">
    <source>
        <dbReference type="SAM" id="MobiDB-lite"/>
    </source>
</evidence>
<dbReference type="EMBL" id="UYJE01009782">
    <property type="protein sequence ID" value="VDI76682.1"/>
    <property type="molecule type" value="Genomic_DNA"/>
</dbReference>
<dbReference type="Proteomes" id="UP000596742">
    <property type="component" value="Unassembled WGS sequence"/>
</dbReference>
<organism evidence="3 4">
    <name type="scientific">Mytilus galloprovincialis</name>
    <name type="common">Mediterranean mussel</name>
    <dbReference type="NCBI Taxonomy" id="29158"/>
    <lineage>
        <taxon>Eukaryota</taxon>
        <taxon>Metazoa</taxon>
        <taxon>Spiralia</taxon>
        <taxon>Lophotrochozoa</taxon>
        <taxon>Mollusca</taxon>
        <taxon>Bivalvia</taxon>
        <taxon>Autobranchia</taxon>
        <taxon>Pteriomorphia</taxon>
        <taxon>Mytilida</taxon>
        <taxon>Mytiloidea</taxon>
        <taxon>Mytilidae</taxon>
        <taxon>Mytilinae</taxon>
        <taxon>Mytilus</taxon>
    </lineage>
</organism>
<reference evidence="3" key="1">
    <citation type="submission" date="2018-11" db="EMBL/GenBank/DDBJ databases">
        <authorList>
            <person name="Alioto T."/>
            <person name="Alioto T."/>
        </authorList>
    </citation>
    <scope>NUCLEOTIDE SEQUENCE</scope>
</reference>
<dbReference type="Gene3D" id="1.20.1270.60">
    <property type="entry name" value="Arfaptin homology (AH) domain/BAR domain"/>
    <property type="match status" value="1"/>
</dbReference>
<dbReference type="GO" id="GO:0005737">
    <property type="term" value="C:cytoplasm"/>
    <property type="evidence" value="ECO:0007669"/>
    <property type="project" value="InterPro"/>
</dbReference>
<sequence length="104" mass="11476">MSFAGLKKQFNKANQYMSEKIGGAKGTELDDDFIEMERKTDVMGKCVDDLIGKTEEFLQPNPGKLQSKLRTVNTISKMRGQAKTGGLPQPEGTLGEHMCKHGKT</sequence>
<dbReference type="OrthoDB" id="443981at2759"/>
<feature type="domain" description="BAR" evidence="2">
    <location>
        <begin position="6"/>
        <end position="103"/>
    </location>
</feature>
<protein>
    <submittedName>
        <fullName evidence="3">Endophilin-A</fullName>
    </submittedName>
</protein>
<dbReference type="InterPro" id="IPR027267">
    <property type="entry name" value="AH/BAR_dom_sf"/>
</dbReference>
<gene>
    <name evidence="3" type="ORF">MGAL_10B082598</name>
</gene>
<feature type="region of interest" description="Disordered" evidence="1">
    <location>
        <begin position="79"/>
        <end position="104"/>
    </location>
</feature>
<keyword evidence="4" id="KW-1185">Reference proteome</keyword>
<accession>A0A8B6HC05</accession>
<evidence type="ECO:0000259" key="2">
    <source>
        <dbReference type="Pfam" id="PF03114"/>
    </source>
</evidence>
<dbReference type="InterPro" id="IPR004148">
    <property type="entry name" value="BAR_dom"/>
</dbReference>
<dbReference type="Pfam" id="PF03114">
    <property type="entry name" value="BAR"/>
    <property type="match status" value="1"/>
</dbReference>